<evidence type="ECO:0000259" key="6">
    <source>
        <dbReference type="Pfam" id="PF01494"/>
    </source>
</evidence>
<evidence type="ECO:0000256" key="4">
    <source>
        <dbReference type="ARBA" id="ARBA00023002"/>
    </source>
</evidence>
<protein>
    <submittedName>
        <fullName evidence="7">FAD/NAD(P)-binding domain-containing protein</fullName>
    </submittedName>
</protein>
<dbReference type="STRING" id="1336337.A0A3N4JDB2"/>
<evidence type="ECO:0000313" key="8">
    <source>
        <dbReference type="Proteomes" id="UP000276215"/>
    </source>
</evidence>
<dbReference type="Gene3D" id="3.50.50.60">
    <property type="entry name" value="FAD/NAD(P)-binding domain"/>
    <property type="match status" value="1"/>
</dbReference>
<keyword evidence="2" id="KW-0285">Flavoprotein</keyword>
<keyword evidence="5" id="KW-0472">Membrane</keyword>
<keyword evidence="8" id="KW-1185">Reference proteome</keyword>
<feature type="transmembrane region" description="Helical" evidence="5">
    <location>
        <begin position="762"/>
        <end position="789"/>
    </location>
</feature>
<dbReference type="AlphaFoldDB" id="A0A3N4JDB2"/>
<dbReference type="GO" id="GO:0071949">
    <property type="term" value="F:FAD binding"/>
    <property type="evidence" value="ECO:0007669"/>
    <property type="project" value="InterPro"/>
</dbReference>
<evidence type="ECO:0000256" key="5">
    <source>
        <dbReference type="SAM" id="Phobius"/>
    </source>
</evidence>
<dbReference type="Pfam" id="PF01494">
    <property type="entry name" value="FAD_binding_3"/>
    <property type="match status" value="1"/>
</dbReference>
<feature type="transmembrane region" description="Helical" evidence="5">
    <location>
        <begin position="570"/>
        <end position="592"/>
    </location>
</feature>
<feature type="transmembrane region" description="Helical" evidence="5">
    <location>
        <begin position="678"/>
        <end position="699"/>
    </location>
</feature>
<feature type="domain" description="FAD-binding" evidence="6">
    <location>
        <begin position="6"/>
        <end position="352"/>
    </location>
</feature>
<dbReference type="InterPro" id="IPR036188">
    <property type="entry name" value="FAD/NAD-bd_sf"/>
</dbReference>
<gene>
    <name evidence="7" type="ORF">L873DRAFT_1775706</name>
</gene>
<keyword evidence="4" id="KW-0560">Oxidoreductase</keyword>
<dbReference type="PANTHER" id="PTHR47356:SF2">
    <property type="entry name" value="FAD-BINDING DOMAIN-CONTAINING PROTEIN-RELATED"/>
    <property type="match status" value="1"/>
</dbReference>
<keyword evidence="5" id="KW-0812">Transmembrane</keyword>
<dbReference type="GO" id="GO:0004497">
    <property type="term" value="F:monooxygenase activity"/>
    <property type="evidence" value="ECO:0007669"/>
    <property type="project" value="InterPro"/>
</dbReference>
<dbReference type="OrthoDB" id="2431938at2759"/>
<keyword evidence="5" id="KW-1133">Transmembrane helix</keyword>
<dbReference type="InterPro" id="IPR050562">
    <property type="entry name" value="FAD_mOase_fung"/>
</dbReference>
<comment type="similarity">
    <text evidence="1">Belongs to the paxM FAD-dependent monooxygenase family.</text>
</comment>
<keyword evidence="3" id="KW-0274">FAD</keyword>
<feature type="transmembrane region" description="Helical" evidence="5">
    <location>
        <begin position="645"/>
        <end position="666"/>
    </location>
</feature>
<evidence type="ECO:0000256" key="3">
    <source>
        <dbReference type="ARBA" id="ARBA00022827"/>
    </source>
</evidence>
<reference evidence="7 8" key="1">
    <citation type="journal article" date="2018" name="Nat. Ecol. Evol.">
        <title>Pezizomycetes genomes reveal the molecular basis of ectomycorrhizal truffle lifestyle.</title>
        <authorList>
            <person name="Murat C."/>
            <person name="Payen T."/>
            <person name="Noel B."/>
            <person name="Kuo A."/>
            <person name="Morin E."/>
            <person name="Chen J."/>
            <person name="Kohler A."/>
            <person name="Krizsan K."/>
            <person name="Balestrini R."/>
            <person name="Da Silva C."/>
            <person name="Montanini B."/>
            <person name="Hainaut M."/>
            <person name="Levati E."/>
            <person name="Barry K.W."/>
            <person name="Belfiori B."/>
            <person name="Cichocki N."/>
            <person name="Clum A."/>
            <person name="Dockter R.B."/>
            <person name="Fauchery L."/>
            <person name="Guy J."/>
            <person name="Iotti M."/>
            <person name="Le Tacon F."/>
            <person name="Lindquist E.A."/>
            <person name="Lipzen A."/>
            <person name="Malagnac F."/>
            <person name="Mello A."/>
            <person name="Molinier V."/>
            <person name="Miyauchi S."/>
            <person name="Poulain J."/>
            <person name="Riccioni C."/>
            <person name="Rubini A."/>
            <person name="Sitrit Y."/>
            <person name="Splivallo R."/>
            <person name="Traeger S."/>
            <person name="Wang M."/>
            <person name="Zifcakova L."/>
            <person name="Wipf D."/>
            <person name="Zambonelli A."/>
            <person name="Paolocci F."/>
            <person name="Nowrousian M."/>
            <person name="Ottonello S."/>
            <person name="Baldrian P."/>
            <person name="Spatafora J.W."/>
            <person name="Henrissat B."/>
            <person name="Nagy L.G."/>
            <person name="Aury J.M."/>
            <person name="Wincker P."/>
            <person name="Grigoriev I.V."/>
            <person name="Bonfante P."/>
            <person name="Martin F.M."/>
        </authorList>
    </citation>
    <scope>NUCLEOTIDE SEQUENCE [LARGE SCALE GENOMIC DNA]</scope>
    <source>
        <strain evidence="7 8">120613-1</strain>
    </source>
</reference>
<dbReference type="InterPro" id="IPR002938">
    <property type="entry name" value="FAD-bd"/>
</dbReference>
<evidence type="ECO:0000256" key="1">
    <source>
        <dbReference type="ARBA" id="ARBA00007992"/>
    </source>
</evidence>
<dbReference type="SUPFAM" id="SSF51905">
    <property type="entry name" value="FAD/NAD(P)-binding domain"/>
    <property type="match status" value="1"/>
</dbReference>
<organism evidence="7 8">
    <name type="scientific">Choiromyces venosus 120613-1</name>
    <dbReference type="NCBI Taxonomy" id="1336337"/>
    <lineage>
        <taxon>Eukaryota</taxon>
        <taxon>Fungi</taxon>
        <taxon>Dikarya</taxon>
        <taxon>Ascomycota</taxon>
        <taxon>Pezizomycotina</taxon>
        <taxon>Pezizomycetes</taxon>
        <taxon>Pezizales</taxon>
        <taxon>Tuberaceae</taxon>
        <taxon>Choiromyces</taxon>
    </lineage>
</organism>
<name>A0A3N4JDB2_9PEZI</name>
<dbReference type="Proteomes" id="UP000276215">
    <property type="component" value="Unassembled WGS sequence"/>
</dbReference>
<feature type="transmembrane region" description="Helical" evidence="5">
    <location>
        <begin position="449"/>
        <end position="468"/>
    </location>
</feature>
<evidence type="ECO:0000256" key="2">
    <source>
        <dbReference type="ARBA" id="ARBA00022630"/>
    </source>
</evidence>
<feature type="transmembrane region" description="Helical" evidence="5">
    <location>
        <begin position="532"/>
        <end position="550"/>
    </location>
</feature>
<dbReference type="PANTHER" id="PTHR47356">
    <property type="entry name" value="FAD-DEPENDENT MONOOXYGENASE ASQG-RELATED"/>
    <property type="match status" value="1"/>
</dbReference>
<accession>A0A3N4JDB2</accession>
<feature type="transmembrane region" description="Helical" evidence="5">
    <location>
        <begin position="726"/>
        <end position="750"/>
    </location>
</feature>
<dbReference type="PRINTS" id="PR00420">
    <property type="entry name" value="RNGMNOXGNASE"/>
</dbReference>
<dbReference type="EMBL" id="ML120434">
    <property type="protein sequence ID" value="RPA94671.1"/>
    <property type="molecule type" value="Genomic_DNA"/>
</dbReference>
<proteinExistence type="inferred from homology"/>
<sequence>MSRPFKVVIVGGGIGGLALALTLAKAGIDYVLLEAHSEISPVAGASIAIFPAGAKTLDQIGGVLDDLRTISSPIHTSYARDDKGKLICIIALVDLVFFLVIRSGYPAGFLPRQELLALLYKHVPDKSKVLLGKRVVKVVHSDTGVRVITKDGDEFAGDIVVGADGVHSIIRQEMWALADELSPGLITEKEKKDTLSAEYCSVVGIATPHPGLEEDCAHVIHNHGRSSIIISGYGGRVFWFLFEKLDKIYKVPNIPELTNEDGKRLAEQRLGDMVTENIKFKELWDKTTTYVTVPLEEGCFEHWHYGRMIVIGDAVHKVTINLGLGANSAIESAAALTNGLYHAVKAHPEGLSTEMIDKIFADVQAHRKDSVESLFKATAESTRMQAWATTMLKLTSKYFIQHLIGEDYIWNLQEYVQRRTERLDFLPDSDKGAIPMIYSPRYPNERAKLITGIAYVLPAIGLLGYYFGVCTSTLMPAEVNEKIRSAAAETGIPSFGIYSSARFGLAKIFTSSFSNLSDSLTDDKQSNYRLKIVTAQAVLGLFPILTIMVVESLRRGNTLTLPKIPTFWGFMYQIFPISIVLPIYFFFHAYQITPAKYYEKNFISIPMAHAKSLIPTLVISFLIPTTIMLVRGPSLKESMALWLPFPIYTSILHQILRSFFTTPALVKKNADLPYIRGAYLLSFAVSASAHIYALCTSSMTGDSVLALVSRLTSGAPPTNGNSFVEVAVNIVCSEYLIAFSAALVWVLVLLNDVKRFRMTAAGWLELLGYIIAASAVFGPAATVLAAYAWREELLRV</sequence>
<evidence type="ECO:0000313" key="7">
    <source>
        <dbReference type="EMBL" id="RPA94671.1"/>
    </source>
</evidence>